<protein>
    <submittedName>
        <fullName evidence="1">Uncharacterized protein</fullName>
    </submittedName>
</protein>
<keyword evidence="2" id="KW-1185">Reference proteome</keyword>
<organism evidence="1 2">
    <name type="scientific">Pustulibacterium marinum</name>
    <dbReference type="NCBI Taxonomy" id="1224947"/>
    <lineage>
        <taxon>Bacteria</taxon>
        <taxon>Pseudomonadati</taxon>
        <taxon>Bacteroidota</taxon>
        <taxon>Flavobacteriia</taxon>
        <taxon>Flavobacteriales</taxon>
        <taxon>Flavobacteriaceae</taxon>
        <taxon>Pustulibacterium</taxon>
    </lineage>
</organism>
<dbReference type="AlphaFoldDB" id="A0A1I7GL68"/>
<dbReference type="Proteomes" id="UP000199138">
    <property type="component" value="Unassembled WGS sequence"/>
</dbReference>
<sequence length="124" mass="14557">MNLLQQREKHKNDILEGKFIRKVSGEIATEIEKAQDSLMTSRGFSDENWQERSFASSDKGIVYTHLGRHRFVDMRTRNTQEGKRRKKNHPIHNKIIFGHYNNLIRELSFGFTEAVKEELRGLEG</sequence>
<proteinExistence type="predicted"/>
<dbReference type="EMBL" id="FPBK01000005">
    <property type="protein sequence ID" value="SFU49174.1"/>
    <property type="molecule type" value="Genomic_DNA"/>
</dbReference>
<gene>
    <name evidence="1" type="ORF">SAMN05216480_10550</name>
</gene>
<dbReference type="STRING" id="1224947.SAMN05216480_10550"/>
<accession>A0A1I7GL68</accession>
<evidence type="ECO:0000313" key="2">
    <source>
        <dbReference type="Proteomes" id="UP000199138"/>
    </source>
</evidence>
<dbReference type="OrthoDB" id="1370584at2"/>
<reference evidence="1 2" key="1">
    <citation type="submission" date="2016-10" db="EMBL/GenBank/DDBJ databases">
        <authorList>
            <person name="de Groot N.N."/>
        </authorList>
    </citation>
    <scope>NUCLEOTIDE SEQUENCE [LARGE SCALE GENOMIC DNA]</scope>
    <source>
        <strain evidence="1 2">CGMCC 1.12333</strain>
    </source>
</reference>
<name>A0A1I7GL68_9FLAO</name>
<dbReference type="RefSeq" id="WP_093024724.1">
    <property type="nucleotide sequence ID" value="NZ_FPBK01000005.1"/>
</dbReference>
<evidence type="ECO:0000313" key="1">
    <source>
        <dbReference type="EMBL" id="SFU49174.1"/>
    </source>
</evidence>